<protein>
    <recommendedName>
        <fullName evidence="1">HNH nuclease domain-containing protein</fullName>
    </recommendedName>
</protein>
<comment type="caution">
    <text evidence="2">The sequence shown here is derived from an EMBL/GenBank/DDBJ whole genome shotgun (WGS) entry which is preliminary data.</text>
</comment>
<evidence type="ECO:0000259" key="1">
    <source>
        <dbReference type="Pfam" id="PF13391"/>
    </source>
</evidence>
<accession>A0A923IUB0</accession>
<gene>
    <name evidence="2" type="ORF">GM921_03745</name>
</gene>
<feature type="domain" description="HNH nuclease" evidence="1">
    <location>
        <begin position="150"/>
        <end position="201"/>
    </location>
</feature>
<dbReference type="RefSeq" id="WP_182921270.1">
    <property type="nucleotide sequence ID" value="NZ_WNXD01000001.1"/>
</dbReference>
<evidence type="ECO:0000313" key="2">
    <source>
        <dbReference type="EMBL" id="MBB2144583.1"/>
    </source>
</evidence>
<name>A0A923IUB0_9SPHI</name>
<organism evidence="2 3">
    <name type="scientific">Pedobacter planticolens</name>
    <dbReference type="NCBI Taxonomy" id="2679964"/>
    <lineage>
        <taxon>Bacteria</taxon>
        <taxon>Pseudomonadati</taxon>
        <taxon>Bacteroidota</taxon>
        <taxon>Sphingobacteriia</taxon>
        <taxon>Sphingobacteriales</taxon>
        <taxon>Sphingobacteriaceae</taxon>
        <taxon>Pedobacter</taxon>
    </lineage>
</organism>
<proteinExistence type="predicted"/>
<keyword evidence="3" id="KW-1185">Reference proteome</keyword>
<dbReference type="Proteomes" id="UP000601055">
    <property type="component" value="Unassembled WGS sequence"/>
</dbReference>
<evidence type="ECO:0000313" key="3">
    <source>
        <dbReference type="Proteomes" id="UP000601055"/>
    </source>
</evidence>
<dbReference type="InterPro" id="IPR003615">
    <property type="entry name" value="HNH_nuc"/>
</dbReference>
<sequence>MHNDIVNILPEVMPTHQYTLNKYDELTKYKVLDGFLNHNLSHRRLQREILNLPAPPRGGGFEAMAILHHYGLKGDFKGKGFDVLTLPTFAEAKNLVDNVENVKKEAENFYILKQYINPNNNPTETASITKRRIYQEKLREIVLDNYNNQCALCDIDKQDLLICSHIIPWGADERARLDPTNAICFCVLHDRLFDKGYFSLDNRLNIKYTKKADLKIKSILAELTFAKPKINSPNFNYLKYHFEQFL</sequence>
<dbReference type="AlphaFoldDB" id="A0A923IUB0"/>
<dbReference type="Pfam" id="PF13391">
    <property type="entry name" value="HNH_2"/>
    <property type="match status" value="1"/>
</dbReference>
<reference evidence="2" key="1">
    <citation type="submission" date="2019-11" db="EMBL/GenBank/DDBJ databases">
        <title>Description of Pedobacter sp. LMG 31464T.</title>
        <authorList>
            <person name="Carlier A."/>
            <person name="Qi S."/>
            <person name="Vandamme P."/>
        </authorList>
    </citation>
    <scope>NUCLEOTIDE SEQUENCE</scope>
    <source>
        <strain evidence="2">LMG 31464</strain>
    </source>
</reference>
<dbReference type="EMBL" id="WNXD01000001">
    <property type="protein sequence ID" value="MBB2144583.1"/>
    <property type="molecule type" value="Genomic_DNA"/>
</dbReference>